<reference evidence="2" key="1">
    <citation type="journal article" date="2020" name="G3 (Bethesda)">
        <title>High-Quality Assemblies for Three Invasive Social Wasps from the &lt;i&gt;Vespula&lt;/i&gt; Genus.</title>
        <authorList>
            <person name="Harrop T.W.R."/>
            <person name="Guhlin J."/>
            <person name="McLaughlin G.M."/>
            <person name="Permina E."/>
            <person name="Stockwell P."/>
            <person name="Gilligan J."/>
            <person name="Le Lec M.F."/>
            <person name="Gruber M.A.M."/>
            <person name="Quinn O."/>
            <person name="Lovegrove M."/>
            <person name="Duncan E.J."/>
            <person name="Remnant E.J."/>
            <person name="Van Eeckhoven J."/>
            <person name="Graham B."/>
            <person name="Knapp R.A."/>
            <person name="Langford K.W."/>
            <person name="Kronenberg Z."/>
            <person name="Press M.O."/>
            <person name="Eacker S.M."/>
            <person name="Wilson-Rankin E.E."/>
            <person name="Purcell J."/>
            <person name="Lester P.J."/>
            <person name="Dearden P.K."/>
        </authorList>
    </citation>
    <scope>NUCLEOTIDE SEQUENCE</scope>
    <source>
        <strain evidence="2">Volc-1</strain>
    </source>
</reference>
<dbReference type="AlphaFoldDB" id="A0A834UGR9"/>
<comment type="caution">
    <text evidence="2">The sequence shown here is derived from an EMBL/GenBank/DDBJ whole genome shotgun (WGS) entry which is preliminary data.</text>
</comment>
<sequence length="72" mass="8389">MCPEYKTTLPDEDGRTYNGIPDNPIEPEINGNSQKCRRRFRLIEKIELSDGIKSFANKRARANKVMLLYRDT</sequence>
<evidence type="ECO:0000313" key="3">
    <source>
        <dbReference type="Proteomes" id="UP000600918"/>
    </source>
</evidence>
<dbReference type="Proteomes" id="UP000600918">
    <property type="component" value="Unassembled WGS sequence"/>
</dbReference>
<gene>
    <name evidence="2" type="ORF">H0235_001146</name>
</gene>
<accession>A0A834UGR9</accession>
<name>A0A834UGR9_VESPE</name>
<proteinExistence type="predicted"/>
<feature type="region of interest" description="Disordered" evidence="1">
    <location>
        <begin position="1"/>
        <end position="31"/>
    </location>
</feature>
<protein>
    <submittedName>
        <fullName evidence="2">Uncharacterized protein</fullName>
    </submittedName>
</protein>
<keyword evidence="3" id="KW-1185">Reference proteome</keyword>
<evidence type="ECO:0000313" key="2">
    <source>
        <dbReference type="EMBL" id="KAF7438755.1"/>
    </source>
</evidence>
<organism evidence="2 3">
    <name type="scientific">Vespula pensylvanica</name>
    <name type="common">Western yellow jacket</name>
    <name type="synonym">Wasp</name>
    <dbReference type="NCBI Taxonomy" id="30213"/>
    <lineage>
        <taxon>Eukaryota</taxon>
        <taxon>Metazoa</taxon>
        <taxon>Ecdysozoa</taxon>
        <taxon>Arthropoda</taxon>
        <taxon>Hexapoda</taxon>
        <taxon>Insecta</taxon>
        <taxon>Pterygota</taxon>
        <taxon>Neoptera</taxon>
        <taxon>Endopterygota</taxon>
        <taxon>Hymenoptera</taxon>
        <taxon>Apocrita</taxon>
        <taxon>Aculeata</taxon>
        <taxon>Vespoidea</taxon>
        <taxon>Vespidae</taxon>
        <taxon>Vespinae</taxon>
        <taxon>Vespula</taxon>
    </lineage>
</organism>
<dbReference type="EMBL" id="JACSDY010000001">
    <property type="protein sequence ID" value="KAF7438755.1"/>
    <property type="molecule type" value="Genomic_DNA"/>
</dbReference>
<evidence type="ECO:0000256" key="1">
    <source>
        <dbReference type="SAM" id="MobiDB-lite"/>
    </source>
</evidence>